<dbReference type="PANTHER" id="PTHR46307:SF2">
    <property type="entry name" value="HISTONE-LYSINE N-METHYLTRANSFERASE EHMT1"/>
    <property type="match status" value="1"/>
</dbReference>
<feature type="repeat" description="ANK" evidence="1">
    <location>
        <begin position="38"/>
        <end position="70"/>
    </location>
</feature>
<dbReference type="Pfam" id="PF12796">
    <property type="entry name" value="Ank_2"/>
    <property type="match status" value="1"/>
</dbReference>
<keyword evidence="3" id="KW-1185">Reference proteome</keyword>
<evidence type="ECO:0000313" key="2">
    <source>
        <dbReference type="EMBL" id="PIO38260.1"/>
    </source>
</evidence>
<keyword evidence="1" id="KW-0040">ANK repeat</keyword>
<dbReference type="AlphaFoldDB" id="A0A2G9SDL3"/>
<evidence type="ECO:0000313" key="3">
    <source>
        <dbReference type="Proteomes" id="UP000228934"/>
    </source>
</evidence>
<dbReference type="Gene3D" id="1.25.40.20">
    <property type="entry name" value="Ankyrin repeat-containing domain"/>
    <property type="match status" value="1"/>
</dbReference>
<dbReference type="PROSITE" id="PS50088">
    <property type="entry name" value="ANK_REPEAT"/>
    <property type="match status" value="3"/>
</dbReference>
<dbReference type="PROSITE" id="PS50297">
    <property type="entry name" value="ANK_REP_REGION"/>
    <property type="match status" value="3"/>
</dbReference>
<organism evidence="2 3">
    <name type="scientific">Aquarana catesbeiana</name>
    <name type="common">American bullfrog</name>
    <name type="synonym">Rana catesbeiana</name>
    <dbReference type="NCBI Taxonomy" id="8400"/>
    <lineage>
        <taxon>Eukaryota</taxon>
        <taxon>Metazoa</taxon>
        <taxon>Chordata</taxon>
        <taxon>Craniata</taxon>
        <taxon>Vertebrata</taxon>
        <taxon>Euteleostomi</taxon>
        <taxon>Amphibia</taxon>
        <taxon>Batrachia</taxon>
        <taxon>Anura</taxon>
        <taxon>Neobatrachia</taxon>
        <taxon>Ranoidea</taxon>
        <taxon>Ranidae</taxon>
        <taxon>Aquarana</taxon>
    </lineage>
</organism>
<dbReference type="InterPro" id="IPR036770">
    <property type="entry name" value="Ankyrin_rpt-contain_sf"/>
</dbReference>
<feature type="repeat" description="ANK" evidence="1">
    <location>
        <begin position="5"/>
        <end position="37"/>
    </location>
</feature>
<dbReference type="SMART" id="SM00248">
    <property type="entry name" value="ANK"/>
    <property type="match status" value="3"/>
</dbReference>
<evidence type="ECO:0000256" key="1">
    <source>
        <dbReference type="PROSITE-ProRule" id="PRU00023"/>
    </source>
</evidence>
<dbReference type="GO" id="GO:0002039">
    <property type="term" value="F:p53 binding"/>
    <property type="evidence" value="ECO:0007669"/>
    <property type="project" value="InterPro"/>
</dbReference>
<dbReference type="InterPro" id="IPR002110">
    <property type="entry name" value="Ankyrin_rpt"/>
</dbReference>
<proteinExistence type="predicted"/>
<dbReference type="SUPFAM" id="SSF48403">
    <property type="entry name" value="Ankyrin repeat"/>
    <property type="match status" value="1"/>
</dbReference>
<dbReference type="GO" id="GO:0000785">
    <property type="term" value="C:chromatin"/>
    <property type="evidence" value="ECO:0007669"/>
    <property type="project" value="TreeGrafter"/>
</dbReference>
<feature type="repeat" description="ANK" evidence="1">
    <location>
        <begin position="71"/>
        <end position="94"/>
    </location>
</feature>
<dbReference type="GO" id="GO:0005634">
    <property type="term" value="C:nucleus"/>
    <property type="evidence" value="ECO:0007669"/>
    <property type="project" value="TreeGrafter"/>
</dbReference>
<sequence length="110" mass="12371">MEQHAKRTPLHASAEMGHTDICHMLVQAGANLDNCSEDQRTPLMDAAENNHLESVRYLVRAGALLDPKDSEGSTCLHLASKKGHFDVVKYLLSNEHMDVNCQVRLQRIRH</sequence>
<protein>
    <submittedName>
        <fullName evidence="2">Uncharacterized protein</fullName>
    </submittedName>
</protein>
<name>A0A2G9SDL3_AQUCT</name>
<reference evidence="3" key="1">
    <citation type="journal article" date="2017" name="Nat. Commun.">
        <title>The North American bullfrog draft genome provides insight into hormonal regulation of long noncoding RNA.</title>
        <authorList>
            <person name="Hammond S.A."/>
            <person name="Warren R.L."/>
            <person name="Vandervalk B.P."/>
            <person name="Kucuk E."/>
            <person name="Khan H."/>
            <person name="Gibb E.A."/>
            <person name="Pandoh P."/>
            <person name="Kirk H."/>
            <person name="Zhao Y."/>
            <person name="Jones M."/>
            <person name="Mungall A.J."/>
            <person name="Coope R."/>
            <person name="Pleasance S."/>
            <person name="Moore R.A."/>
            <person name="Holt R.A."/>
            <person name="Round J.M."/>
            <person name="Ohora S."/>
            <person name="Walle B.V."/>
            <person name="Veldhoen N."/>
            <person name="Helbing C.C."/>
            <person name="Birol I."/>
        </authorList>
    </citation>
    <scope>NUCLEOTIDE SEQUENCE [LARGE SCALE GENOMIC DNA]</scope>
</reference>
<dbReference type="GO" id="GO:0000122">
    <property type="term" value="P:negative regulation of transcription by RNA polymerase II"/>
    <property type="evidence" value="ECO:0007669"/>
    <property type="project" value="TreeGrafter"/>
</dbReference>
<dbReference type="GO" id="GO:0046974">
    <property type="term" value="F:histone H3K9 methyltransferase activity"/>
    <property type="evidence" value="ECO:0007669"/>
    <property type="project" value="TreeGrafter"/>
</dbReference>
<dbReference type="Proteomes" id="UP000228934">
    <property type="component" value="Unassembled WGS sequence"/>
</dbReference>
<dbReference type="PANTHER" id="PTHR46307">
    <property type="entry name" value="G9A, ISOFORM B"/>
    <property type="match status" value="1"/>
</dbReference>
<accession>A0A2G9SDL3</accession>
<dbReference type="InterPro" id="IPR043550">
    <property type="entry name" value="EHMT1/EHMT2"/>
</dbReference>
<dbReference type="OrthoDB" id="5792673at2759"/>
<dbReference type="EMBL" id="KV924267">
    <property type="protein sequence ID" value="PIO38260.1"/>
    <property type="molecule type" value="Genomic_DNA"/>
</dbReference>
<gene>
    <name evidence="2" type="ORF">AB205_0111500</name>
</gene>